<protein>
    <submittedName>
        <fullName evidence="4">Ankyrin repeat-containing protein</fullName>
    </submittedName>
</protein>
<evidence type="ECO:0000256" key="2">
    <source>
        <dbReference type="ARBA" id="ARBA00023043"/>
    </source>
</evidence>
<proteinExistence type="predicted"/>
<evidence type="ECO:0000256" key="3">
    <source>
        <dbReference type="SAM" id="Phobius"/>
    </source>
</evidence>
<evidence type="ECO:0000313" key="5">
    <source>
        <dbReference type="Proteomes" id="UP000030645"/>
    </source>
</evidence>
<dbReference type="Pfam" id="PF00023">
    <property type="entry name" value="Ank"/>
    <property type="match status" value="1"/>
</dbReference>
<dbReference type="EMBL" id="KE345044">
    <property type="protein sequence ID" value="EXB91228.1"/>
    <property type="molecule type" value="Genomic_DNA"/>
</dbReference>
<accession>W9RQ28</accession>
<feature type="transmembrane region" description="Helical" evidence="3">
    <location>
        <begin position="311"/>
        <end position="332"/>
    </location>
</feature>
<keyword evidence="1" id="KW-0677">Repeat</keyword>
<dbReference type="Gene3D" id="1.25.40.20">
    <property type="entry name" value="Ankyrin repeat-containing domain"/>
    <property type="match status" value="1"/>
</dbReference>
<keyword evidence="2" id="KW-0040">ANK repeat</keyword>
<sequence length="376" mass="42355">MIRKYSSALVEQDNLGWTCLHYAARYGVEEVVVLFLENDKSCSYIRDKEGLSAFHIATKQGEVEIIRQIMTFCPDISELLTCNGQNALHVAVKTRKENAVEYLLTTLGSNGFLNKQDEDGNTLFHLAAIIEDYEILELIIYMVRRMVLNNEKVNQNVMNKDGLTVMDIIQSCNTLEDSRKEGIISELRGVDCVPGLKRQLIERNTQLQNVEKIKGVPQPQLENKLVEESKSTNLLTKLFFQPFINPRHTKRAAEVDIVLATLIAAITFAAATKAAVITPPIAKLTTFYSILAMVGTFFSALHLVSENSKGIYIASYACLAAFLIGPFYLKYFDFLSWIKGCLPYAFVCVLLLFFVVGVIGLVVLFFFRIIHFHLIS</sequence>
<keyword evidence="5" id="KW-1185">Reference proteome</keyword>
<dbReference type="InterPro" id="IPR002110">
    <property type="entry name" value="Ankyrin_rpt"/>
</dbReference>
<dbReference type="PANTHER" id="PTHR24186:SF50">
    <property type="entry name" value="ANKYRIN REPEAT-CONTAINING PROTEIN ITN1-LIKE ISOFORM X1"/>
    <property type="match status" value="1"/>
</dbReference>
<gene>
    <name evidence="4" type="ORF">L484_016298</name>
</gene>
<dbReference type="GO" id="GO:0005886">
    <property type="term" value="C:plasma membrane"/>
    <property type="evidence" value="ECO:0007669"/>
    <property type="project" value="TreeGrafter"/>
</dbReference>
<keyword evidence="3" id="KW-0812">Transmembrane</keyword>
<dbReference type="SUPFAM" id="SSF48403">
    <property type="entry name" value="Ankyrin repeat"/>
    <property type="match status" value="1"/>
</dbReference>
<dbReference type="eggNOG" id="KOG0504">
    <property type="taxonomic scope" value="Eukaryota"/>
</dbReference>
<name>W9RQ28_9ROSA</name>
<feature type="transmembrane region" description="Helical" evidence="3">
    <location>
        <begin position="284"/>
        <end position="304"/>
    </location>
</feature>
<dbReference type="PANTHER" id="PTHR24186">
    <property type="entry name" value="PROTEIN PHOSPHATASE 1 REGULATORY SUBUNIT"/>
    <property type="match status" value="1"/>
</dbReference>
<dbReference type="SMART" id="SM00248">
    <property type="entry name" value="ANK"/>
    <property type="match status" value="4"/>
</dbReference>
<keyword evidence="3" id="KW-1133">Transmembrane helix</keyword>
<dbReference type="AlphaFoldDB" id="W9RQ28"/>
<keyword evidence="3" id="KW-0472">Membrane</keyword>
<dbReference type="Pfam" id="PF12796">
    <property type="entry name" value="Ank_2"/>
    <property type="match status" value="1"/>
</dbReference>
<feature type="transmembrane region" description="Helical" evidence="3">
    <location>
        <begin position="344"/>
        <end position="367"/>
    </location>
</feature>
<reference evidence="5" key="1">
    <citation type="submission" date="2013-01" db="EMBL/GenBank/DDBJ databases">
        <title>Draft Genome Sequence of a Mulberry Tree, Morus notabilis C.K. Schneid.</title>
        <authorList>
            <person name="He N."/>
            <person name="Zhao S."/>
        </authorList>
    </citation>
    <scope>NUCLEOTIDE SEQUENCE</scope>
</reference>
<dbReference type="Proteomes" id="UP000030645">
    <property type="component" value="Unassembled WGS sequence"/>
</dbReference>
<feature type="transmembrane region" description="Helical" evidence="3">
    <location>
        <begin position="257"/>
        <end position="278"/>
    </location>
</feature>
<dbReference type="InterPro" id="IPR036770">
    <property type="entry name" value="Ankyrin_rpt-contain_sf"/>
</dbReference>
<evidence type="ECO:0000256" key="1">
    <source>
        <dbReference type="ARBA" id="ARBA00022737"/>
    </source>
</evidence>
<dbReference type="STRING" id="981085.W9RQ28"/>
<organism evidence="4 5">
    <name type="scientific">Morus notabilis</name>
    <dbReference type="NCBI Taxonomy" id="981085"/>
    <lineage>
        <taxon>Eukaryota</taxon>
        <taxon>Viridiplantae</taxon>
        <taxon>Streptophyta</taxon>
        <taxon>Embryophyta</taxon>
        <taxon>Tracheophyta</taxon>
        <taxon>Spermatophyta</taxon>
        <taxon>Magnoliopsida</taxon>
        <taxon>eudicotyledons</taxon>
        <taxon>Gunneridae</taxon>
        <taxon>Pentapetalae</taxon>
        <taxon>rosids</taxon>
        <taxon>fabids</taxon>
        <taxon>Rosales</taxon>
        <taxon>Moraceae</taxon>
        <taxon>Moreae</taxon>
        <taxon>Morus</taxon>
    </lineage>
</organism>
<evidence type="ECO:0000313" key="4">
    <source>
        <dbReference type="EMBL" id="EXB91228.1"/>
    </source>
</evidence>